<keyword evidence="1" id="KW-0812">Transmembrane</keyword>
<evidence type="ECO:0000313" key="3">
    <source>
        <dbReference type="Proteomes" id="UP000215002"/>
    </source>
</evidence>
<dbReference type="SUPFAM" id="SSF50939">
    <property type="entry name" value="Sialidases"/>
    <property type="match status" value="1"/>
</dbReference>
<evidence type="ECO:0000256" key="1">
    <source>
        <dbReference type="SAM" id="Phobius"/>
    </source>
</evidence>
<dbReference type="AlphaFoldDB" id="A0A223P1E3"/>
<sequence>MAYSPGLFSFTKYTAMKKIGYVVALLVIATCIYAFTLKLAPFRPQIKLTHIKKFVFKSFVDCNMSEVWVGDKFMIFPGKYGEDPLWGPSHNLKYAAGNTIDEAFSTKEKHFIEPKLPPNAAPGNPGLHGAVWFESVYQDVKDTSGRTLFALYHNENYPETLPYDAVTGKGYKNVKWPQGLKGPSSPSAVCRIGIMKSTDGGRSWENRGIFIEDEQPRLILRPNNTAANFAGGTGDPSAVANGEYLYLFYGEYGYPGVYNEKTYHPDEEWKGQCISVARIALADLYNPVAKAKRWGGKAFTVPYNGVGKPVTAIQIPLAAGGGPASSPKGKYYWGPSVSWNTYLNCWVMLMAKAEGPSWKGSSIYVSFNRNHDLGRGSNSQQWTKPVLLLNKPGHTLWYPSLQPLNEEANAKNKYSSLKMGQKARLFFKDNDGDKNDYVSEYTVEFGKY</sequence>
<name>A0A223P1E3_9SPHI</name>
<dbReference type="Proteomes" id="UP000215002">
    <property type="component" value="Chromosome"/>
</dbReference>
<reference evidence="2 3" key="1">
    <citation type="submission" date="2017-08" db="EMBL/GenBank/DDBJ databases">
        <title>Complete genome sequence of Mucilaginibacter sp. strain BJC16-A31.</title>
        <authorList>
            <consortium name="Henan University of Science and Technology"/>
            <person name="You X."/>
        </authorList>
    </citation>
    <scope>NUCLEOTIDE SEQUENCE [LARGE SCALE GENOMIC DNA]</scope>
    <source>
        <strain evidence="2 3">BJC16-A31</strain>
    </source>
</reference>
<evidence type="ECO:0000313" key="2">
    <source>
        <dbReference type="EMBL" id="ASU35969.1"/>
    </source>
</evidence>
<keyword evidence="1" id="KW-0472">Membrane</keyword>
<keyword evidence="3" id="KW-1185">Reference proteome</keyword>
<accession>A0A223P1E3</accession>
<proteinExistence type="predicted"/>
<dbReference type="InterPro" id="IPR036278">
    <property type="entry name" value="Sialidase_sf"/>
</dbReference>
<gene>
    <name evidence="2" type="ORF">MuYL_4084</name>
</gene>
<dbReference type="Gene3D" id="2.120.10.10">
    <property type="match status" value="1"/>
</dbReference>
<keyword evidence="1" id="KW-1133">Transmembrane helix</keyword>
<organism evidence="2 3">
    <name type="scientific">Mucilaginibacter xinganensis</name>
    <dbReference type="NCBI Taxonomy" id="1234841"/>
    <lineage>
        <taxon>Bacteria</taxon>
        <taxon>Pseudomonadati</taxon>
        <taxon>Bacteroidota</taxon>
        <taxon>Sphingobacteriia</taxon>
        <taxon>Sphingobacteriales</taxon>
        <taxon>Sphingobacteriaceae</taxon>
        <taxon>Mucilaginibacter</taxon>
    </lineage>
</organism>
<dbReference type="KEGG" id="muc:MuYL_4084"/>
<dbReference type="EMBL" id="CP022743">
    <property type="protein sequence ID" value="ASU35969.1"/>
    <property type="molecule type" value="Genomic_DNA"/>
</dbReference>
<feature type="transmembrane region" description="Helical" evidence="1">
    <location>
        <begin position="20"/>
        <end position="40"/>
    </location>
</feature>
<protein>
    <submittedName>
        <fullName evidence="2">Uncharacterized protein</fullName>
    </submittedName>
</protein>